<evidence type="ECO:0000256" key="7">
    <source>
        <dbReference type="ARBA" id="ARBA00022679"/>
    </source>
</evidence>
<comment type="pathway">
    <text evidence="4">Protein modification; protein ubiquitination.</text>
</comment>
<keyword evidence="12 24" id="KW-0863">Zinc-finger</keyword>
<evidence type="ECO:0000256" key="6">
    <source>
        <dbReference type="ARBA" id="ARBA00022490"/>
    </source>
</evidence>
<dbReference type="SMART" id="SM00647">
    <property type="entry name" value="IBR"/>
    <property type="match status" value="2"/>
</dbReference>
<protein>
    <recommendedName>
        <fullName evidence="22">E3 ubiquitin-protein ligase RNF144B</fullName>
        <ecNumber evidence="5">2.3.2.31</ecNumber>
    </recommendedName>
    <alternativeName>
        <fullName evidence="23">RING finger protein 144B</fullName>
    </alternativeName>
</protein>
<keyword evidence="15" id="KW-0832">Ubl conjugation</keyword>
<dbReference type="InterPro" id="IPR044066">
    <property type="entry name" value="TRIAD_supradom"/>
</dbReference>
<evidence type="ECO:0000256" key="24">
    <source>
        <dbReference type="PROSITE-ProRule" id="PRU00175"/>
    </source>
</evidence>
<feature type="region of interest" description="Disordered" evidence="25">
    <location>
        <begin position="104"/>
        <end position="175"/>
    </location>
</feature>
<organism evidence="29 30">
    <name type="scientific">Diabrotica balteata</name>
    <name type="common">Banded cucumber beetle</name>
    <dbReference type="NCBI Taxonomy" id="107213"/>
    <lineage>
        <taxon>Eukaryota</taxon>
        <taxon>Metazoa</taxon>
        <taxon>Ecdysozoa</taxon>
        <taxon>Arthropoda</taxon>
        <taxon>Hexapoda</taxon>
        <taxon>Insecta</taxon>
        <taxon>Pterygota</taxon>
        <taxon>Neoptera</taxon>
        <taxon>Endopterygota</taxon>
        <taxon>Coleoptera</taxon>
        <taxon>Polyphaga</taxon>
        <taxon>Cucujiformia</taxon>
        <taxon>Chrysomeloidea</taxon>
        <taxon>Chrysomelidae</taxon>
        <taxon>Galerucinae</taxon>
        <taxon>Diabroticina</taxon>
        <taxon>Diabroticites</taxon>
        <taxon>Diabrotica</taxon>
    </lineage>
</organism>
<dbReference type="Pfam" id="PF22191">
    <property type="entry name" value="IBR_1"/>
    <property type="match status" value="1"/>
</dbReference>
<gene>
    <name evidence="29" type="ORF">DIABBA_LOCUS13007</name>
</gene>
<dbReference type="Proteomes" id="UP001153709">
    <property type="component" value="Chromosome 9"/>
</dbReference>
<evidence type="ECO:0000256" key="4">
    <source>
        <dbReference type="ARBA" id="ARBA00004906"/>
    </source>
</evidence>
<name>A0A9N9XG72_DIABA</name>
<keyword evidence="9" id="KW-0053">Apoptosis</keyword>
<accession>A0A9N9XG72</accession>
<dbReference type="CDD" id="cd20352">
    <property type="entry name" value="Rcat_RBR_RNF144"/>
    <property type="match status" value="1"/>
</dbReference>
<evidence type="ECO:0000256" key="12">
    <source>
        <dbReference type="ARBA" id="ARBA00022771"/>
    </source>
</evidence>
<comment type="subunit">
    <text evidence="21">Interacts with UBE2L3, UBE2L6 and LCMT2, as well as with BAX. Interacts with TBK1; this interaction inhibits TBK1 phosphorylation and 'Lys-63'-linked polyubiquitination.</text>
</comment>
<evidence type="ECO:0000256" key="11">
    <source>
        <dbReference type="ARBA" id="ARBA00022737"/>
    </source>
</evidence>
<dbReference type="GO" id="GO:0061630">
    <property type="term" value="F:ubiquitin protein ligase activity"/>
    <property type="evidence" value="ECO:0007669"/>
    <property type="project" value="UniProtKB-EC"/>
</dbReference>
<dbReference type="PROSITE" id="PS51873">
    <property type="entry name" value="TRIAD"/>
    <property type="match status" value="1"/>
</dbReference>
<evidence type="ECO:0000256" key="14">
    <source>
        <dbReference type="ARBA" id="ARBA00022833"/>
    </source>
</evidence>
<evidence type="ECO:0000256" key="19">
    <source>
        <dbReference type="ARBA" id="ARBA00038342"/>
    </source>
</evidence>
<evidence type="ECO:0000256" key="9">
    <source>
        <dbReference type="ARBA" id="ARBA00022703"/>
    </source>
</evidence>
<dbReference type="PANTHER" id="PTHR11685">
    <property type="entry name" value="RBR FAMILY RING FINGER AND IBR DOMAIN-CONTAINING"/>
    <property type="match status" value="1"/>
</dbReference>
<dbReference type="EMBL" id="OU898284">
    <property type="protein sequence ID" value="CAG9840358.1"/>
    <property type="molecule type" value="Genomic_DNA"/>
</dbReference>
<evidence type="ECO:0000256" key="17">
    <source>
        <dbReference type="ARBA" id="ARBA00023128"/>
    </source>
</evidence>
<dbReference type="InterPro" id="IPR001841">
    <property type="entry name" value="Znf_RING"/>
</dbReference>
<keyword evidence="14" id="KW-0862">Zinc</keyword>
<dbReference type="FunFam" id="1.20.120.1750:FF:000010">
    <property type="entry name" value="RBR-type E3 ubiquitin transferase"/>
    <property type="match status" value="1"/>
</dbReference>
<evidence type="ECO:0000256" key="8">
    <source>
        <dbReference type="ARBA" id="ARBA00022692"/>
    </source>
</evidence>
<evidence type="ECO:0000256" key="13">
    <source>
        <dbReference type="ARBA" id="ARBA00022786"/>
    </source>
</evidence>
<feature type="domain" description="RING-type" evidence="28">
    <location>
        <begin position="255"/>
        <end position="473"/>
    </location>
</feature>
<dbReference type="Pfam" id="PF01485">
    <property type="entry name" value="IBR"/>
    <property type="match status" value="1"/>
</dbReference>
<comment type="function">
    <text evidence="20">E3 ubiquitin-protein ligase which accepts ubiquitin from E2 ubiquitin-conjugating enzymes UBE2L3 and UBE2L6 in the form of a thioester and then directly transfers the ubiquitin to targeted substrates such as LCMT2, thereby promoting their degradation. Induces apoptosis via a p53/TP53-dependent but caspase-independent mechanism. Plays a crucial role in maintaining the genomic stability by controlling the degradation of multiple proteins involved in mitotic progression and DNA damage. Regulates epithelial homeostasis by mediating degradation of CDKN1A and isoform 2 of TP63. Plays a regulatory role in innate immunity by negatively regulating IRF3 activation and IFN-beta production. Mechanistically, inhibits TBK1 phosphorylation and 'Lys-63'-linked polyubiquitination independently of its E3 ligase activity. Alternatively, promotes 'Lys-27' and 'Lys-33'-linked ubiquitination of IFIH1/MDA5, promoting selective autophagic degradation of IFIH1/MDA5 to inhibit antiviral response.</text>
</comment>
<feature type="region of interest" description="Disordered" evidence="25">
    <location>
        <begin position="1"/>
        <end position="23"/>
    </location>
</feature>
<keyword evidence="10" id="KW-0479">Metal-binding</keyword>
<evidence type="ECO:0000256" key="23">
    <source>
        <dbReference type="ARBA" id="ARBA00078867"/>
    </source>
</evidence>
<evidence type="ECO:0000256" key="5">
    <source>
        <dbReference type="ARBA" id="ARBA00012251"/>
    </source>
</evidence>
<dbReference type="GO" id="GO:0031966">
    <property type="term" value="C:mitochondrial membrane"/>
    <property type="evidence" value="ECO:0007669"/>
    <property type="project" value="UniProtKB-SubCell"/>
</dbReference>
<evidence type="ECO:0000256" key="1">
    <source>
        <dbReference type="ARBA" id="ARBA00001798"/>
    </source>
</evidence>
<dbReference type="AlphaFoldDB" id="A0A9N9XG72"/>
<keyword evidence="18 26" id="KW-0472">Membrane</keyword>
<keyword evidence="30" id="KW-1185">Reference proteome</keyword>
<keyword evidence="17" id="KW-0496">Mitochondrion</keyword>
<dbReference type="FunFam" id="3.30.40.10:FF:000051">
    <property type="entry name" value="RBR-type E3 ubiquitin transferase"/>
    <property type="match status" value="1"/>
</dbReference>
<evidence type="ECO:0000256" key="22">
    <source>
        <dbReference type="ARBA" id="ARBA00069720"/>
    </source>
</evidence>
<comment type="subcellular location">
    <subcellularLocation>
        <location evidence="3">Cytoplasm</location>
    </subcellularLocation>
    <subcellularLocation>
        <location evidence="2">Mitochondrion membrane</location>
        <topology evidence="2">Single-pass membrane protein</topology>
    </subcellularLocation>
</comment>
<evidence type="ECO:0000259" key="27">
    <source>
        <dbReference type="PROSITE" id="PS50089"/>
    </source>
</evidence>
<evidence type="ECO:0000256" key="16">
    <source>
        <dbReference type="ARBA" id="ARBA00022989"/>
    </source>
</evidence>
<evidence type="ECO:0000256" key="25">
    <source>
        <dbReference type="SAM" id="MobiDB-lite"/>
    </source>
</evidence>
<keyword evidence="16 26" id="KW-1133">Transmembrane helix</keyword>
<evidence type="ECO:0000256" key="20">
    <source>
        <dbReference type="ARBA" id="ARBA00060040"/>
    </source>
</evidence>
<dbReference type="Gene3D" id="3.30.40.10">
    <property type="entry name" value="Zinc/RING finger domain, C3HC4 (zinc finger)"/>
    <property type="match status" value="1"/>
</dbReference>
<dbReference type="EC" id="2.3.2.31" evidence="5"/>
<keyword evidence="13" id="KW-0833">Ubl conjugation pathway</keyword>
<keyword evidence="8 26" id="KW-0812">Transmembrane</keyword>
<feature type="domain" description="RING-type" evidence="27">
    <location>
        <begin position="259"/>
        <end position="304"/>
    </location>
</feature>
<dbReference type="InterPro" id="IPR031127">
    <property type="entry name" value="E3_UB_ligase_RBR"/>
</dbReference>
<dbReference type="InterPro" id="IPR002867">
    <property type="entry name" value="IBR_dom"/>
</dbReference>
<comment type="catalytic activity">
    <reaction evidence="1">
        <text>[E2 ubiquitin-conjugating enzyme]-S-ubiquitinyl-L-cysteine + [acceptor protein]-L-lysine = [E2 ubiquitin-conjugating enzyme]-L-cysteine + [acceptor protein]-N(6)-ubiquitinyl-L-lysine.</text>
        <dbReference type="EC" id="2.3.2.31"/>
    </reaction>
</comment>
<dbReference type="SUPFAM" id="SSF57850">
    <property type="entry name" value="RING/U-box"/>
    <property type="match status" value="3"/>
</dbReference>
<sequence length="540" mass="59193">MTLPTKPLCSDKPSLPLRGAAGGVGKRRPACLSAAWADPPITRREKRRAICSWSVGYGTLNEADETFSDSQDLTNYNEGKVADHAALLEPRGRRVVTTSIAVPHASQPIGPSPSAPTINNQRPSKSRSEQLFGMPGIKSLLGTRRRANGLEGPQSPLVSRKENGTSTMPTVRPASSLASLRKCETVLALTGYLRSASSSSSIEPLQPVNRLRVSPHESHLRMCSRCSSLLTLASSSRYSLNSSTGGFVPVPAGEPPTLCKLCLTEVPSQNVMRIEQCECAFCLECMKAYVEFEIGQGAYDISCPDAQCPSQGVLNEEEIKRLAGNDLLEKHKKYRLNREVELDKNRTWCPRAGCETVCNMCPQQKCSPQGVFCPTCTNEFCSNCKLEWHEGLSCEEFGKQLSKEGKTEEPGIPFDSDLIKCCPMCNVPIEKDEGCAQMMCKRCKHVFCWYCLASLDDDFLLRHYDKGPCKNKLGHSRASVIWHRTQVIGIFAGFGILLLVASPLLLLAAPCIVCCKCRACNQGANKLDNEEEPEPPPEES</sequence>
<reference evidence="29" key="1">
    <citation type="submission" date="2022-01" db="EMBL/GenBank/DDBJ databases">
        <authorList>
            <person name="King R."/>
        </authorList>
    </citation>
    <scope>NUCLEOTIDE SEQUENCE</scope>
</reference>
<dbReference type="PROSITE" id="PS50089">
    <property type="entry name" value="ZF_RING_2"/>
    <property type="match status" value="1"/>
</dbReference>
<evidence type="ECO:0000256" key="21">
    <source>
        <dbReference type="ARBA" id="ARBA00061765"/>
    </source>
</evidence>
<evidence type="ECO:0000313" key="30">
    <source>
        <dbReference type="Proteomes" id="UP001153709"/>
    </source>
</evidence>
<evidence type="ECO:0000313" key="29">
    <source>
        <dbReference type="EMBL" id="CAG9840358.1"/>
    </source>
</evidence>
<evidence type="ECO:0000256" key="2">
    <source>
        <dbReference type="ARBA" id="ARBA00004304"/>
    </source>
</evidence>
<evidence type="ECO:0000256" key="15">
    <source>
        <dbReference type="ARBA" id="ARBA00022843"/>
    </source>
</evidence>
<proteinExistence type="inferred from homology"/>
<keyword evidence="6" id="KW-0963">Cytoplasm</keyword>
<dbReference type="CDD" id="cd16632">
    <property type="entry name" value="mRING-HC-C4C4_RBR_RNF144"/>
    <property type="match status" value="1"/>
</dbReference>
<dbReference type="GO" id="GO:0008270">
    <property type="term" value="F:zinc ion binding"/>
    <property type="evidence" value="ECO:0007669"/>
    <property type="project" value="UniProtKB-KW"/>
</dbReference>
<evidence type="ECO:0000256" key="18">
    <source>
        <dbReference type="ARBA" id="ARBA00023136"/>
    </source>
</evidence>
<keyword evidence="11" id="KW-0677">Repeat</keyword>
<dbReference type="PROSITE" id="PS00518">
    <property type="entry name" value="ZF_RING_1"/>
    <property type="match status" value="1"/>
</dbReference>
<evidence type="ECO:0000259" key="28">
    <source>
        <dbReference type="PROSITE" id="PS51873"/>
    </source>
</evidence>
<dbReference type="CDD" id="cd20349">
    <property type="entry name" value="BRcat_RBR_RNF144"/>
    <property type="match status" value="1"/>
</dbReference>
<keyword evidence="7" id="KW-0808">Transferase</keyword>
<feature type="transmembrane region" description="Helical" evidence="26">
    <location>
        <begin position="487"/>
        <end position="509"/>
    </location>
</feature>
<evidence type="ECO:0000256" key="10">
    <source>
        <dbReference type="ARBA" id="ARBA00022723"/>
    </source>
</evidence>
<dbReference type="InterPro" id="IPR017907">
    <property type="entry name" value="Znf_RING_CS"/>
</dbReference>
<dbReference type="GO" id="GO:0006915">
    <property type="term" value="P:apoptotic process"/>
    <property type="evidence" value="ECO:0007669"/>
    <property type="project" value="UniProtKB-KW"/>
</dbReference>
<evidence type="ECO:0000256" key="26">
    <source>
        <dbReference type="SAM" id="Phobius"/>
    </source>
</evidence>
<evidence type="ECO:0000256" key="3">
    <source>
        <dbReference type="ARBA" id="ARBA00004496"/>
    </source>
</evidence>
<comment type="similarity">
    <text evidence="19">Belongs to the RBR family. RNF144 subfamily.</text>
</comment>
<dbReference type="GO" id="GO:0016567">
    <property type="term" value="P:protein ubiquitination"/>
    <property type="evidence" value="ECO:0007669"/>
    <property type="project" value="InterPro"/>
</dbReference>
<dbReference type="InterPro" id="IPR013083">
    <property type="entry name" value="Znf_RING/FYVE/PHD"/>
</dbReference>
<dbReference type="OrthoDB" id="10009520at2759"/>
<dbReference type="Gene3D" id="1.20.120.1750">
    <property type="match status" value="1"/>
</dbReference>